<dbReference type="PROSITE" id="PS51257">
    <property type="entry name" value="PROKAR_LIPOPROTEIN"/>
    <property type="match status" value="1"/>
</dbReference>
<feature type="region of interest" description="Disordered" evidence="1">
    <location>
        <begin position="22"/>
        <end position="122"/>
    </location>
</feature>
<comment type="caution">
    <text evidence="3">The sequence shown here is derived from an EMBL/GenBank/DDBJ whole genome shotgun (WGS) entry which is preliminary data.</text>
</comment>
<sequence length="122" mass="13033">MRRGLRLQLVGLALIAFVGACDGPREDAGEQADANAGVVSSEDTIEKGPAERTGEAQDRAADSLNEAIEARADAAEDQADAVRSEADQRADALEEEARRVRATAEKKADATEDRADAIRQRQ</sequence>
<evidence type="ECO:0000256" key="2">
    <source>
        <dbReference type="SAM" id="SignalP"/>
    </source>
</evidence>
<evidence type="ECO:0000313" key="3">
    <source>
        <dbReference type="EMBL" id="NTS66741.1"/>
    </source>
</evidence>
<name>A0ABX2JJI6_9SPHN</name>
<gene>
    <name evidence="3" type="ORF">HRV97_16475</name>
</gene>
<reference evidence="3 4" key="1">
    <citation type="submission" date="2020-06" db="EMBL/GenBank/DDBJ databases">
        <title>Sphingomonas hominis sp. nov., a member of the Sphingomonas, isolated from the hair of a 22-year-old girl.</title>
        <authorList>
            <person name="Zhang D.-F."/>
            <person name="Cui X.-W."/>
        </authorList>
    </citation>
    <scope>NUCLEOTIDE SEQUENCE [LARGE SCALE GENOMIC DNA]</scope>
    <source>
        <strain evidence="3 4">HHU CXW</strain>
    </source>
</reference>
<keyword evidence="4" id="KW-1185">Reference proteome</keyword>
<evidence type="ECO:0000313" key="4">
    <source>
        <dbReference type="Proteomes" id="UP000621447"/>
    </source>
</evidence>
<dbReference type="RefSeq" id="WP_147276303.1">
    <property type="nucleotide sequence ID" value="NZ_JABULH010000014.1"/>
</dbReference>
<feature type="compositionally biased region" description="Basic and acidic residues" evidence="1">
    <location>
        <begin position="68"/>
        <end position="122"/>
    </location>
</feature>
<feature type="chain" id="PRO_5047308580" evidence="2">
    <location>
        <begin position="21"/>
        <end position="122"/>
    </location>
</feature>
<accession>A0ABX2JJI6</accession>
<dbReference type="GeneID" id="78488338"/>
<keyword evidence="2" id="KW-0732">Signal</keyword>
<feature type="compositionally biased region" description="Basic and acidic residues" evidence="1">
    <location>
        <begin position="44"/>
        <end position="61"/>
    </location>
</feature>
<organism evidence="3 4">
    <name type="scientific">Sphingomonas hominis</name>
    <dbReference type="NCBI Taxonomy" id="2741495"/>
    <lineage>
        <taxon>Bacteria</taxon>
        <taxon>Pseudomonadati</taxon>
        <taxon>Pseudomonadota</taxon>
        <taxon>Alphaproteobacteria</taxon>
        <taxon>Sphingomonadales</taxon>
        <taxon>Sphingomonadaceae</taxon>
        <taxon>Sphingomonas</taxon>
    </lineage>
</organism>
<feature type="signal peptide" evidence="2">
    <location>
        <begin position="1"/>
        <end position="20"/>
    </location>
</feature>
<evidence type="ECO:0000256" key="1">
    <source>
        <dbReference type="SAM" id="MobiDB-lite"/>
    </source>
</evidence>
<dbReference type="Proteomes" id="UP000621447">
    <property type="component" value="Unassembled WGS sequence"/>
</dbReference>
<protein>
    <submittedName>
        <fullName evidence="3">Uncharacterized protein</fullName>
    </submittedName>
</protein>
<dbReference type="EMBL" id="JABULH010000014">
    <property type="protein sequence ID" value="NTS66741.1"/>
    <property type="molecule type" value="Genomic_DNA"/>
</dbReference>
<proteinExistence type="predicted"/>